<name>A0A413Q6A8_9FIRM</name>
<dbReference type="AlphaFoldDB" id="A0A413Q6A8"/>
<accession>A0A413Q6A8</accession>
<dbReference type="Gene3D" id="1.10.260.40">
    <property type="entry name" value="lambda repressor-like DNA-binding domains"/>
    <property type="match status" value="1"/>
</dbReference>
<comment type="caution">
    <text evidence="1">The sequence shown here is derived from an EMBL/GenBank/DDBJ whole genome shotgun (WGS) entry which is preliminary data.</text>
</comment>
<sequence>MWQVETGKQNPSSEFMFRMVASFNMLMEDLFEIKK</sequence>
<reference evidence="1 2" key="1">
    <citation type="submission" date="2018-08" db="EMBL/GenBank/DDBJ databases">
        <title>A genome reference for cultivated species of the human gut microbiota.</title>
        <authorList>
            <person name="Zou Y."/>
            <person name="Xue W."/>
            <person name="Luo G."/>
        </authorList>
    </citation>
    <scope>NUCLEOTIDE SEQUENCE [LARGE SCALE GENOMIC DNA]</scope>
    <source>
        <strain evidence="1 2">AM47-6BH</strain>
    </source>
</reference>
<evidence type="ECO:0000313" key="2">
    <source>
        <dbReference type="Proteomes" id="UP000283721"/>
    </source>
</evidence>
<evidence type="ECO:0008006" key="3">
    <source>
        <dbReference type="Google" id="ProtNLM"/>
    </source>
</evidence>
<dbReference type="GO" id="GO:0003677">
    <property type="term" value="F:DNA binding"/>
    <property type="evidence" value="ECO:0007669"/>
    <property type="project" value="InterPro"/>
</dbReference>
<proteinExistence type="predicted"/>
<organism evidence="1 2">
    <name type="scientific">Agathobacter rectalis</name>
    <dbReference type="NCBI Taxonomy" id="39491"/>
    <lineage>
        <taxon>Bacteria</taxon>
        <taxon>Bacillati</taxon>
        <taxon>Bacillota</taxon>
        <taxon>Clostridia</taxon>
        <taxon>Lachnospirales</taxon>
        <taxon>Lachnospiraceae</taxon>
        <taxon>Agathobacter</taxon>
    </lineage>
</organism>
<protein>
    <recommendedName>
        <fullName evidence="3">XRE family transcriptional regulator</fullName>
    </recommendedName>
</protein>
<dbReference type="EMBL" id="QSES01000017">
    <property type="protein sequence ID" value="RGZ91662.1"/>
    <property type="molecule type" value="Genomic_DNA"/>
</dbReference>
<gene>
    <name evidence="1" type="ORF">DW967_09825</name>
</gene>
<dbReference type="Proteomes" id="UP000283721">
    <property type="component" value="Unassembled WGS sequence"/>
</dbReference>
<dbReference type="InterPro" id="IPR010982">
    <property type="entry name" value="Lambda_DNA-bd_dom_sf"/>
</dbReference>
<evidence type="ECO:0000313" key="1">
    <source>
        <dbReference type="EMBL" id="RGZ91662.1"/>
    </source>
</evidence>